<name>A0A151NHQ6_ALLMI</name>
<gene>
    <name evidence="6" type="primary">SDCCAG3L</name>
    <name evidence="6" type="ORF">Y1Q_0024089</name>
</gene>
<accession>A0A151NHQ6</accession>
<feature type="coiled-coil region" evidence="4">
    <location>
        <begin position="258"/>
        <end position="313"/>
    </location>
</feature>
<dbReference type="EMBL" id="AKHW03002956">
    <property type="protein sequence ID" value="KYO36327.1"/>
    <property type="molecule type" value="Genomic_DNA"/>
</dbReference>
<evidence type="ECO:0000256" key="1">
    <source>
        <dbReference type="ARBA" id="ARBA00007791"/>
    </source>
</evidence>
<comment type="similarity">
    <text evidence="1">Belongs to the ENTR1 family.</text>
</comment>
<dbReference type="InterPro" id="IPR026757">
    <property type="entry name" value="ENTR1"/>
</dbReference>
<feature type="coiled-coil region" evidence="4">
    <location>
        <begin position="205"/>
        <end position="232"/>
    </location>
</feature>
<dbReference type="Proteomes" id="UP000050525">
    <property type="component" value="Unassembled WGS sequence"/>
</dbReference>
<evidence type="ECO:0000256" key="2">
    <source>
        <dbReference type="ARBA" id="ARBA00016007"/>
    </source>
</evidence>
<dbReference type="STRING" id="8496.A0A151NHQ6"/>
<dbReference type="GO" id="GO:0045724">
    <property type="term" value="P:positive regulation of cilium assembly"/>
    <property type="evidence" value="ECO:0007669"/>
    <property type="project" value="TreeGrafter"/>
</dbReference>
<keyword evidence="3 4" id="KW-0175">Coiled coil</keyword>
<dbReference type="GO" id="GO:0005769">
    <property type="term" value="C:early endosome"/>
    <property type="evidence" value="ECO:0007669"/>
    <property type="project" value="TreeGrafter"/>
</dbReference>
<evidence type="ECO:0000313" key="6">
    <source>
        <dbReference type="EMBL" id="KYO36327.1"/>
    </source>
</evidence>
<dbReference type="GO" id="GO:0055037">
    <property type="term" value="C:recycling endosome"/>
    <property type="evidence" value="ECO:0007669"/>
    <property type="project" value="TreeGrafter"/>
</dbReference>
<dbReference type="GO" id="GO:0036064">
    <property type="term" value="C:ciliary basal body"/>
    <property type="evidence" value="ECO:0007669"/>
    <property type="project" value="TreeGrafter"/>
</dbReference>
<evidence type="ECO:0000256" key="3">
    <source>
        <dbReference type="ARBA" id="ARBA00023054"/>
    </source>
</evidence>
<organism evidence="6 7">
    <name type="scientific">Alligator mississippiensis</name>
    <name type="common">American alligator</name>
    <dbReference type="NCBI Taxonomy" id="8496"/>
    <lineage>
        <taxon>Eukaryota</taxon>
        <taxon>Metazoa</taxon>
        <taxon>Chordata</taxon>
        <taxon>Craniata</taxon>
        <taxon>Vertebrata</taxon>
        <taxon>Euteleostomi</taxon>
        <taxon>Archelosauria</taxon>
        <taxon>Archosauria</taxon>
        <taxon>Crocodylia</taxon>
        <taxon>Alligatoridae</taxon>
        <taxon>Alligatorinae</taxon>
        <taxon>Alligator</taxon>
    </lineage>
</organism>
<dbReference type="AlphaFoldDB" id="A0A151NHQ6"/>
<dbReference type="KEGG" id="amj:102574011"/>
<evidence type="ECO:0000313" key="7">
    <source>
        <dbReference type="Proteomes" id="UP000050525"/>
    </source>
</evidence>
<evidence type="ECO:0000256" key="4">
    <source>
        <dbReference type="SAM" id="Coils"/>
    </source>
</evidence>
<evidence type="ECO:0000256" key="5">
    <source>
        <dbReference type="SAM" id="MobiDB-lite"/>
    </source>
</evidence>
<dbReference type="OrthoDB" id="273257at2759"/>
<dbReference type="GeneID" id="102574011"/>
<dbReference type="GO" id="GO:0032465">
    <property type="term" value="P:regulation of cytokinesis"/>
    <property type="evidence" value="ECO:0007669"/>
    <property type="project" value="TreeGrafter"/>
</dbReference>
<sequence>MPRPLLTSETTERDCPQSPDLDEEDGEESLSSYIHHPTPPPGQGKSHSSLSDDHMEDTDEPTPFSLKGFEKAKNCYVAKDEEGKSGMYMRRLARHCLDFEEESLDLQEPFYKDPVVADHLADEEEESWGRSYYCPGREKGHMPRVTSGAACSPYDSLHQNTSRTSGNEVFVPWAHASDPCIAYTAHEKAPENCALHEESIGDREYPSLQLSYQELQEENSMLRRKIKSIQNFSESQTHMVKSLERRLRATAIKEDKEARGLESILHQAEHNLQLMTQRALRAESNAGKLRQEMSFLQSELEFCKVENENLRADQSADLGAVKQNIKVALQNLRRIIVGANLSIKQLVSGAELLHLVADLLKSIDKISEVNKEDDL</sequence>
<proteinExistence type="inferred from homology"/>
<dbReference type="PANTHER" id="PTHR31259">
    <property type="entry name" value="ENDOSOME-ASSOCIATED TRAFFICKING REGULATOR 1"/>
    <property type="match status" value="1"/>
</dbReference>
<keyword evidence="7" id="KW-1185">Reference proteome</keyword>
<feature type="region of interest" description="Disordered" evidence="5">
    <location>
        <begin position="1"/>
        <end position="66"/>
    </location>
</feature>
<protein>
    <recommendedName>
        <fullName evidence="2">Endosome-associated-trafficking regulator 1</fullName>
    </recommendedName>
</protein>
<reference evidence="6 7" key="1">
    <citation type="journal article" date="2012" name="Genome Biol.">
        <title>Sequencing three crocodilian genomes to illuminate the evolution of archosaurs and amniotes.</title>
        <authorList>
            <person name="St John J.A."/>
            <person name="Braun E.L."/>
            <person name="Isberg S.R."/>
            <person name="Miles L.G."/>
            <person name="Chong A.Y."/>
            <person name="Gongora J."/>
            <person name="Dalzell P."/>
            <person name="Moran C."/>
            <person name="Bed'hom B."/>
            <person name="Abzhanov A."/>
            <person name="Burgess S.C."/>
            <person name="Cooksey A.M."/>
            <person name="Castoe T.A."/>
            <person name="Crawford N.G."/>
            <person name="Densmore L.D."/>
            <person name="Drew J.C."/>
            <person name="Edwards S.V."/>
            <person name="Faircloth B.C."/>
            <person name="Fujita M.K."/>
            <person name="Greenwold M.J."/>
            <person name="Hoffmann F.G."/>
            <person name="Howard J.M."/>
            <person name="Iguchi T."/>
            <person name="Janes D.E."/>
            <person name="Khan S.Y."/>
            <person name="Kohno S."/>
            <person name="de Koning A.J."/>
            <person name="Lance S.L."/>
            <person name="McCarthy F.M."/>
            <person name="McCormack J.E."/>
            <person name="Merchant M.E."/>
            <person name="Peterson D.G."/>
            <person name="Pollock D.D."/>
            <person name="Pourmand N."/>
            <person name="Raney B.J."/>
            <person name="Roessler K.A."/>
            <person name="Sanford J.R."/>
            <person name="Sawyer R.H."/>
            <person name="Schmidt C.J."/>
            <person name="Triplett E.W."/>
            <person name="Tuberville T.D."/>
            <person name="Venegas-Anaya M."/>
            <person name="Howard J.T."/>
            <person name="Jarvis E.D."/>
            <person name="Guillette L.J.Jr."/>
            <person name="Glenn T.C."/>
            <person name="Green R.E."/>
            <person name="Ray D.A."/>
        </authorList>
    </citation>
    <scope>NUCLEOTIDE SEQUENCE [LARGE SCALE GENOMIC DNA]</scope>
    <source>
        <strain evidence="6">KSC_2009_1</strain>
    </source>
</reference>
<dbReference type="GO" id="GO:1903566">
    <property type="term" value="P:positive regulation of protein localization to cilium"/>
    <property type="evidence" value="ECO:0007669"/>
    <property type="project" value="TreeGrafter"/>
</dbReference>
<comment type="caution">
    <text evidence="6">The sequence shown here is derived from an EMBL/GenBank/DDBJ whole genome shotgun (WGS) entry which is preliminary data.</text>
</comment>
<dbReference type="GO" id="GO:0005813">
    <property type="term" value="C:centrosome"/>
    <property type="evidence" value="ECO:0007669"/>
    <property type="project" value="TreeGrafter"/>
</dbReference>
<dbReference type="GO" id="GO:0030496">
    <property type="term" value="C:midbody"/>
    <property type="evidence" value="ECO:0007669"/>
    <property type="project" value="TreeGrafter"/>
</dbReference>
<dbReference type="PANTHER" id="PTHR31259:SF3">
    <property type="entry name" value="ENDOSOME-ASSOCIATED-TRAFFICKING REGULATOR 1"/>
    <property type="match status" value="1"/>
</dbReference>